<keyword evidence="3" id="KW-1185">Reference proteome</keyword>
<dbReference type="EMBL" id="CP081869">
    <property type="protein sequence ID" value="QZN98958.1"/>
    <property type="molecule type" value="Genomic_DNA"/>
</dbReference>
<evidence type="ECO:0000256" key="1">
    <source>
        <dbReference type="SAM" id="MobiDB-lite"/>
    </source>
</evidence>
<organism evidence="2 3">
    <name type="scientific">Chenggangzhangella methanolivorans</name>
    <dbReference type="NCBI Taxonomy" id="1437009"/>
    <lineage>
        <taxon>Bacteria</taxon>
        <taxon>Pseudomonadati</taxon>
        <taxon>Pseudomonadota</taxon>
        <taxon>Alphaproteobacteria</taxon>
        <taxon>Hyphomicrobiales</taxon>
        <taxon>Methylopilaceae</taxon>
        <taxon>Chenggangzhangella</taxon>
    </lineage>
</organism>
<dbReference type="KEGG" id="cmet:K6K41_18930"/>
<dbReference type="SUPFAM" id="SSF50969">
    <property type="entry name" value="YVTN repeat-like/Quinoprotein amine dehydrogenase"/>
    <property type="match status" value="1"/>
</dbReference>
<accession>A0A9E6R8V7</accession>
<dbReference type="InterPro" id="IPR015943">
    <property type="entry name" value="WD40/YVTN_repeat-like_dom_sf"/>
</dbReference>
<feature type="region of interest" description="Disordered" evidence="1">
    <location>
        <begin position="213"/>
        <end position="372"/>
    </location>
</feature>
<dbReference type="InterPro" id="IPR011044">
    <property type="entry name" value="Quino_amine_DH_bsu"/>
</dbReference>
<name>A0A9E6R8V7_9HYPH</name>
<evidence type="ECO:0000313" key="3">
    <source>
        <dbReference type="Proteomes" id="UP000825701"/>
    </source>
</evidence>
<feature type="compositionally biased region" description="Basic and acidic residues" evidence="1">
    <location>
        <begin position="245"/>
        <end position="287"/>
    </location>
</feature>
<dbReference type="RefSeq" id="WP_261401951.1">
    <property type="nucleotide sequence ID" value="NZ_CP081869.1"/>
</dbReference>
<dbReference type="AlphaFoldDB" id="A0A9E6R8V7"/>
<dbReference type="Gene3D" id="2.130.10.10">
    <property type="entry name" value="YVTN repeat-like/Quinoprotein amine dehydrogenase"/>
    <property type="match status" value="1"/>
</dbReference>
<dbReference type="Proteomes" id="UP000825701">
    <property type="component" value="Chromosome"/>
</dbReference>
<feature type="compositionally biased region" description="Low complexity" evidence="1">
    <location>
        <begin position="343"/>
        <end position="365"/>
    </location>
</feature>
<feature type="compositionally biased region" description="Basic residues" evidence="1">
    <location>
        <begin position="221"/>
        <end position="244"/>
    </location>
</feature>
<feature type="compositionally biased region" description="Basic and acidic residues" evidence="1">
    <location>
        <begin position="294"/>
        <end position="325"/>
    </location>
</feature>
<proteinExistence type="predicted"/>
<reference evidence="2" key="1">
    <citation type="submission" date="2021-08" db="EMBL/GenBank/DDBJ databases">
        <authorList>
            <person name="Zhang H."/>
            <person name="Xu M."/>
            <person name="Yu Z."/>
            <person name="Yang L."/>
            <person name="Cai Y."/>
        </authorList>
    </citation>
    <scope>NUCLEOTIDE SEQUENCE</scope>
    <source>
        <strain evidence="2">CHL1</strain>
    </source>
</reference>
<evidence type="ECO:0000313" key="2">
    <source>
        <dbReference type="EMBL" id="QZN98958.1"/>
    </source>
</evidence>
<gene>
    <name evidence="2" type="ORF">K6K41_18930</name>
</gene>
<protein>
    <submittedName>
        <fullName evidence="2">Uncharacterized protein</fullName>
    </submittedName>
</protein>
<sequence length="372" mass="40031">MVTVVNLKKALDPSVNGTLGAVEGFIDSKGFGATGFALLPDGKHGALAHAEMKHHEDGGRHINVVDLKRMEVTSRIKQRFGEPGFECPPPVIPKRAPDPNFGCFPDSNGVTVSPLGGGTIFTANGGTDDVSVISVEKALKGLAKPEVARIPMQAGGFGISTSPDGTLVAHASRENAQTGKEGNTVSLIDVKKALKNPAKAEVARIRVGTDDKKVGTPAVRRGLHAGRTAARHHAVPHRQRRHRRREEGAEGQERHAEADHAQDAGRRTVEPARDRDHGRRTLCGDHRRAARSVELQRRLDHRPRDLQGPRPGHADRQRELHDRRLPGRLTRPNGESDARPRGRASPASSPRREALMAAACGAGALDPPILHS</sequence>